<evidence type="ECO:0000313" key="1">
    <source>
        <dbReference type="EMBL" id="OZI85888.1"/>
    </source>
</evidence>
<organism evidence="1 2">
    <name type="scientific">Pseudomonas avellanae</name>
    <dbReference type="NCBI Taxonomy" id="46257"/>
    <lineage>
        <taxon>Bacteria</taxon>
        <taxon>Pseudomonadati</taxon>
        <taxon>Pseudomonadota</taxon>
        <taxon>Gammaproteobacteria</taxon>
        <taxon>Pseudomonadales</taxon>
        <taxon>Pseudomonadaceae</taxon>
        <taxon>Pseudomonas</taxon>
    </lineage>
</organism>
<proteinExistence type="predicted"/>
<dbReference type="Proteomes" id="UP000217163">
    <property type="component" value="Unassembled WGS sequence"/>
</dbReference>
<name>A0A261WI96_9PSED</name>
<comment type="caution">
    <text evidence="1">The sequence shown here is derived from an EMBL/GenBank/DDBJ whole genome shotgun (WGS) entry which is preliminary data.</text>
</comment>
<reference evidence="2" key="1">
    <citation type="journal article" date="2016" name="Sci. Rep.">
        <title>Genome analysis of the kiwifruit canker pathogen Pseudomonas syringae pv. actinidiae biovar 5.</title>
        <authorList>
            <person name="Fujikawa T."/>
            <person name="Sawada H."/>
        </authorList>
    </citation>
    <scope>NUCLEOTIDE SEQUENCE [LARGE SCALE GENOMIC DNA]</scope>
    <source>
        <strain evidence="2">MAFF 212061</strain>
    </source>
</reference>
<protein>
    <submittedName>
        <fullName evidence="1">Uncharacterized protein</fullName>
    </submittedName>
</protein>
<dbReference type="AlphaFoldDB" id="A0A261WI96"/>
<sequence length="170" mass="19459">MIVQLLCDKQSVAEFVIRERYSRNLNAAHDVGHPLALDRTAPNSESRVSEHYGTPSMRALAELSFDFVWHLMFTDDDQLDQDLAVRSLENLSEHFSAMTDEEKRAFIAVAHERKARLFAVPDTDGYSPIRLVTEDQAQFLDHVVSGQFFQQFEEPLAFDTNDCVVPIRSR</sequence>
<gene>
    <name evidence="1" type="ORF">CFN58_14925</name>
</gene>
<dbReference type="EMBL" id="NKQU01000565">
    <property type="protein sequence ID" value="OZI85888.1"/>
    <property type="molecule type" value="Genomic_DNA"/>
</dbReference>
<evidence type="ECO:0000313" key="2">
    <source>
        <dbReference type="Proteomes" id="UP000217163"/>
    </source>
</evidence>
<accession>A0A261WI96</accession>